<proteinExistence type="inferred from homology"/>
<keyword evidence="3 7" id="KW-0378">Hydrolase</keyword>
<comment type="caution">
    <text evidence="7">The sequence shown here is derived from an EMBL/GenBank/DDBJ whole genome shotgun (WGS) entry which is preliminary data.</text>
</comment>
<dbReference type="Proteomes" id="UP001165283">
    <property type="component" value="Unassembled WGS sequence"/>
</dbReference>
<sequence length="476" mass="49818">MRPTILGGLVAVAATLVVASPAVAAAATGAGGSALSWAPCPDGGPLECASLEVPVDWDDPAGRTITLDLARAPATGPVRSGAVVMNPGGPGMSGVRALGRSIDSFAGLRARMDVVTWNPRGSDGRYLPVEQCIGGPLFSTPLDEAQYDAAAAAGAEAMRPCRDTDPDLFDNLDSATQARDLDAIRAALGEERLNYFGNSYGGVLGAGYARLFPERVRTMYLDSVLDHVSGVERMLQDDYRTVEVLFERFARWCDTAPECHQRGADVSAVWLDLVAAADRTPIPVRGSDPPVAFDGTLLKFLGFGHLVRSAQWPLLSAAIESALTGDAGPMDFTGAGAIPVLPAAALATQCADGFGFDGFGAYDRARRANAELSPHMAGERESYFATCAGWPRPVANPPGPLPGDRLPPFLGAGPVLEHSAVRAVVDQVPGSVTIRFDDTGHGLYLNEGNRCVIGHADRYLTDAVLPPADTVCPPNA</sequence>
<feature type="domain" description="Peptidase S33 tripeptidyl aminopeptidase-like C-terminal" evidence="6">
    <location>
        <begin position="383"/>
        <end position="472"/>
    </location>
</feature>
<keyword evidence="2 4" id="KW-0732">Signal</keyword>
<accession>A0ABT0ZUD9</accession>
<dbReference type="Pfam" id="PF00561">
    <property type="entry name" value="Abhydrolase_1"/>
    <property type="match status" value="1"/>
</dbReference>
<evidence type="ECO:0000256" key="1">
    <source>
        <dbReference type="ARBA" id="ARBA00010088"/>
    </source>
</evidence>
<dbReference type="PANTHER" id="PTHR43248">
    <property type="entry name" value="2-SUCCINYL-6-HYDROXY-2,4-CYCLOHEXADIENE-1-CARBOXYLATE SYNTHASE"/>
    <property type="match status" value="1"/>
</dbReference>
<dbReference type="InterPro" id="IPR000073">
    <property type="entry name" value="AB_hydrolase_1"/>
</dbReference>
<reference evidence="7" key="1">
    <citation type="submission" date="2021-04" db="EMBL/GenBank/DDBJ databases">
        <title>Pseudonocardia sp. nov., isolated from sandy soil of mangrove forest.</title>
        <authorList>
            <person name="Zan Z."/>
            <person name="Huang R."/>
            <person name="Liu W."/>
        </authorList>
    </citation>
    <scope>NUCLEOTIDE SEQUENCE</scope>
    <source>
        <strain evidence="7">S2-4</strain>
    </source>
</reference>
<name>A0ABT0ZUD9_9PSEU</name>
<evidence type="ECO:0000256" key="3">
    <source>
        <dbReference type="ARBA" id="ARBA00022801"/>
    </source>
</evidence>
<feature type="signal peptide" evidence="4">
    <location>
        <begin position="1"/>
        <end position="24"/>
    </location>
</feature>
<dbReference type="PANTHER" id="PTHR43248:SF29">
    <property type="entry name" value="TRIPEPTIDYL AMINOPEPTIDASE"/>
    <property type="match status" value="1"/>
</dbReference>
<evidence type="ECO:0000256" key="4">
    <source>
        <dbReference type="SAM" id="SignalP"/>
    </source>
</evidence>
<gene>
    <name evidence="7" type="ORF">KDL28_04410</name>
</gene>
<dbReference type="GO" id="GO:0016787">
    <property type="term" value="F:hydrolase activity"/>
    <property type="evidence" value="ECO:0007669"/>
    <property type="project" value="UniProtKB-KW"/>
</dbReference>
<dbReference type="InterPro" id="IPR051601">
    <property type="entry name" value="Serine_prot/Carboxylest_S33"/>
</dbReference>
<comment type="similarity">
    <text evidence="1">Belongs to the peptidase S33 family.</text>
</comment>
<evidence type="ECO:0000259" key="6">
    <source>
        <dbReference type="Pfam" id="PF08386"/>
    </source>
</evidence>
<dbReference type="RefSeq" id="WP_252435912.1">
    <property type="nucleotide sequence ID" value="NZ_JAGSOV010000010.1"/>
</dbReference>
<dbReference type="EMBL" id="JAGSOV010000010">
    <property type="protein sequence ID" value="MCO1654290.1"/>
    <property type="molecule type" value="Genomic_DNA"/>
</dbReference>
<evidence type="ECO:0000256" key="2">
    <source>
        <dbReference type="ARBA" id="ARBA00022729"/>
    </source>
</evidence>
<evidence type="ECO:0000313" key="7">
    <source>
        <dbReference type="EMBL" id="MCO1654290.1"/>
    </source>
</evidence>
<dbReference type="Pfam" id="PF08386">
    <property type="entry name" value="Abhydrolase_4"/>
    <property type="match status" value="1"/>
</dbReference>
<organism evidence="7 8">
    <name type="scientific">Pseudonocardia humida</name>
    <dbReference type="NCBI Taxonomy" id="2800819"/>
    <lineage>
        <taxon>Bacteria</taxon>
        <taxon>Bacillati</taxon>
        <taxon>Actinomycetota</taxon>
        <taxon>Actinomycetes</taxon>
        <taxon>Pseudonocardiales</taxon>
        <taxon>Pseudonocardiaceae</taxon>
        <taxon>Pseudonocardia</taxon>
    </lineage>
</organism>
<dbReference type="InterPro" id="IPR029058">
    <property type="entry name" value="AB_hydrolase_fold"/>
</dbReference>
<evidence type="ECO:0000259" key="5">
    <source>
        <dbReference type="Pfam" id="PF00561"/>
    </source>
</evidence>
<feature type="chain" id="PRO_5046900161" evidence="4">
    <location>
        <begin position="25"/>
        <end position="476"/>
    </location>
</feature>
<keyword evidence="8" id="KW-1185">Reference proteome</keyword>
<evidence type="ECO:0000313" key="8">
    <source>
        <dbReference type="Proteomes" id="UP001165283"/>
    </source>
</evidence>
<feature type="domain" description="AB hydrolase-1" evidence="5">
    <location>
        <begin position="82"/>
        <end position="272"/>
    </location>
</feature>
<dbReference type="SUPFAM" id="SSF53474">
    <property type="entry name" value="alpha/beta-Hydrolases"/>
    <property type="match status" value="1"/>
</dbReference>
<dbReference type="InterPro" id="IPR013595">
    <property type="entry name" value="Pept_S33_TAP-like_C"/>
</dbReference>
<dbReference type="Gene3D" id="3.40.50.1820">
    <property type="entry name" value="alpha/beta hydrolase"/>
    <property type="match status" value="1"/>
</dbReference>
<protein>
    <submittedName>
        <fullName evidence="7">Alpha/beta fold hydrolase</fullName>
    </submittedName>
</protein>